<gene>
    <name evidence="9" type="ORF">N783_20455</name>
</gene>
<dbReference type="EMBL" id="AVPF01000074">
    <property type="protein sequence ID" value="KGX83937.1"/>
    <property type="molecule type" value="Genomic_DNA"/>
</dbReference>
<dbReference type="InterPro" id="IPR002528">
    <property type="entry name" value="MATE_fam"/>
</dbReference>
<feature type="transmembrane region" description="Helical" evidence="8">
    <location>
        <begin position="322"/>
        <end position="345"/>
    </location>
</feature>
<keyword evidence="3" id="KW-0813">Transport</keyword>
<dbReference type="eggNOG" id="COG0534">
    <property type="taxonomic scope" value="Bacteria"/>
</dbReference>
<feature type="transmembrane region" description="Helical" evidence="8">
    <location>
        <begin position="12"/>
        <end position="32"/>
    </location>
</feature>
<feature type="transmembrane region" description="Helical" evidence="8">
    <location>
        <begin position="132"/>
        <end position="151"/>
    </location>
</feature>
<dbReference type="PANTHER" id="PTHR42925">
    <property type="entry name" value="MULTIDRUG AND TOXIN EFFLUX PROTEIN MATE FAMILY"/>
    <property type="match status" value="1"/>
</dbReference>
<dbReference type="GO" id="GO:0042910">
    <property type="term" value="F:xenobiotic transmembrane transporter activity"/>
    <property type="evidence" value="ECO:0007669"/>
    <property type="project" value="InterPro"/>
</dbReference>
<proteinExistence type="inferred from homology"/>
<feature type="transmembrane region" description="Helical" evidence="8">
    <location>
        <begin position="163"/>
        <end position="184"/>
    </location>
</feature>
<dbReference type="Proteomes" id="UP000030403">
    <property type="component" value="Unassembled WGS sequence"/>
</dbReference>
<feature type="transmembrane region" description="Helical" evidence="8">
    <location>
        <begin position="88"/>
        <end position="112"/>
    </location>
</feature>
<reference evidence="9 10" key="1">
    <citation type="submission" date="2013-08" db="EMBL/GenBank/DDBJ databases">
        <authorList>
            <person name="Huang J."/>
            <person name="Wang G."/>
        </authorList>
    </citation>
    <scope>NUCLEOTIDE SEQUENCE [LARGE SCALE GENOMIC DNA]</scope>
    <source>
        <strain evidence="9 10">BH030004</strain>
    </source>
</reference>
<feature type="transmembrane region" description="Helical" evidence="8">
    <location>
        <begin position="52"/>
        <end position="76"/>
    </location>
</feature>
<evidence type="ECO:0000256" key="2">
    <source>
        <dbReference type="ARBA" id="ARBA00010199"/>
    </source>
</evidence>
<feature type="transmembrane region" description="Helical" evidence="8">
    <location>
        <begin position="357"/>
        <end position="375"/>
    </location>
</feature>
<dbReference type="NCBIfam" id="TIGR00797">
    <property type="entry name" value="matE"/>
    <property type="match status" value="1"/>
</dbReference>
<keyword evidence="7 8" id="KW-0472">Membrane</keyword>
<feature type="transmembrane region" description="Helical" evidence="8">
    <location>
        <begin position="283"/>
        <end position="301"/>
    </location>
</feature>
<evidence type="ECO:0000256" key="1">
    <source>
        <dbReference type="ARBA" id="ARBA00004651"/>
    </source>
</evidence>
<evidence type="ECO:0000256" key="3">
    <source>
        <dbReference type="ARBA" id="ARBA00022448"/>
    </source>
</evidence>
<evidence type="ECO:0000256" key="4">
    <source>
        <dbReference type="ARBA" id="ARBA00022475"/>
    </source>
</evidence>
<evidence type="ECO:0000256" key="6">
    <source>
        <dbReference type="ARBA" id="ARBA00022989"/>
    </source>
</evidence>
<accession>A0A0A5HJZ7</accession>
<protein>
    <submittedName>
        <fullName evidence="9">Transporter</fullName>
    </submittedName>
</protein>
<dbReference type="AlphaFoldDB" id="A0A0A5HJZ7"/>
<keyword evidence="10" id="KW-1185">Reference proteome</keyword>
<evidence type="ECO:0000313" key="9">
    <source>
        <dbReference type="EMBL" id="KGX83937.1"/>
    </source>
</evidence>
<comment type="subcellular location">
    <subcellularLocation>
        <location evidence="1">Cell membrane</location>
        <topology evidence="1">Multi-pass membrane protein</topology>
    </subcellularLocation>
</comment>
<dbReference type="OrthoDB" id="9806302at2"/>
<dbReference type="InterPro" id="IPR048279">
    <property type="entry name" value="MdtK-like"/>
</dbReference>
<dbReference type="GO" id="GO:0015297">
    <property type="term" value="F:antiporter activity"/>
    <property type="evidence" value="ECO:0007669"/>
    <property type="project" value="InterPro"/>
</dbReference>
<keyword evidence="4" id="KW-1003">Cell membrane</keyword>
<feature type="transmembrane region" description="Helical" evidence="8">
    <location>
        <begin position="196"/>
        <end position="216"/>
    </location>
</feature>
<dbReference type="CDD" id="cd13134">
    <property type="entry name" value="MATE_like_8"/>
    <property type="match status" value="1"/>
</dbReference>
<dbReference type="RefSeq" id="WP_027448130.1">
    <property type="nucleotide sequence ID" value="NZ_AVPF01000074.1"/>
</dbReference>
<evidence type="ECO:0000313" key="10">
    <source>
        <dbReference type="Proteomes" id="UP000030403"/>
    </source>
</evidence>
<dbReference type="GO" id="GO:0005886">
    <property type="term" value="C:plasma membrane"/>
    <property type="evidence" value="ECO:0007669"/>
    <property type="project" value="UniProtKB-SubCell"/>
</dbReference>
<sequence length="448" mass="48885">MGESKADTTKKLTLFSLTWPIFIEILLHMLMGNADTLMLSQYSDDAVAAVGVSNQILSVVIVMFGFVATGAGILVAQNLGANRDEQAGTIAMSSLSLNLLFSLVMSIGLVLFSQQILNIMDLPNELMSESGLYLNIVGGFMFVQALIMTAGQILRNYGFTKDAMYVTIGMNILNVIGNYLFIFGPMGFPSLGVQGVAISTAGSRTLGLFALVILLVRRKEVVLPLQAFFRYQKEHIRNLLQIGVPSAGEQLSYNASQMAITYFIAQMGTTAITTKVYAQNIMMFIFLAAIAIAQGTQILIGHYMGADKIESAFSRCLRSTKIAIIISVSMALVVYAGSDFLLGLFTNNVSIIEQGSVLLLMTVLLEPGRATNLVVIHSLRGAGDVKFPVIVGILSMWGISVTFAWFFGLFLGLGLVGIWIGFIADEWLRGLIMINRWRGKKWTDKRFV</sequence>
<keyword evidence="6 8" id="KW-1133">Transmembrane helix</keyword>
<evidence type="ECO:0000256" key="7">
    <source>
        <dbReference type="ARBA" id="ARBA00023136"/>
    </source>
</evidence>
<organism evidence="9 10">
    <name type="scientific">Pontibacillus marinus BH030004 = DSM 16465</name>
    <dbReference type="NCBI Taxonomy" id="1385511"/>
    <lineage>
        <taxon>Bacteria</taxon>
        <taxon>Bacillati</taxon>
        <taxon>Bacillota</taxon>
        <taxon>Bacilli</taxon>
        <taxon>Bacillales</taxon>
        <taxon>Bacillaceae</taxon>
        <taxon>Pontibacillus</taxon>
    </lineage>
</organism>
<comment type="similarity">
    <text evidence="2">Belongs to the multi antimicrobial extrusion (MATE) (TC 2.A.66.1) family.</text>
</comment>
<dbReference type="InterPro" id="IPR047135">
    <property type="entry name" value="YsiQ"/>
</dbReference>
<dbReference type="Pfam" id="PF01554">
    <property type="entry name" value="MatE"/>
    <property type="match status" value="2"/>
</dbReference>
<dbReference type="PIRSF" id="PIRSF006603">
    <property type="entry name" value="DinF"/>
    <property type="match status" value="1"/>
</dbReference>
<comment type="caution">
    <text evidence="9">The sequence shown here is derived from an EMBL/GenBank/DDBJ whole genome shotgun (WGS) entry which is preliminary data.</text>
</comment>
<dbReference type="PANTHER" id="PTHR42925:SF1">
    <property type="entry name" value="VIRULENCE FACTOR MVIN"/>
    <property type="match status" value="1"/>
</dbReference>
<keyword evidence="5 8" id="KW-0812">Transmembrane</keyword>
<evidence type="ECO:0000256" key="8">
    <source>
        <dbReference type="SAM" id="Phobius"/>
    </source>
</evidence>
<dbReference type="STRING" id="1385511.GCA_000425225_00694"/>
<evidence type="ECO:0000256" key="5">
    <source>
        <dbReference type="ARBA" id="ARBA00022692"/>
    </source>
</evidence>
<name>A0A0A5HJZ7_9BACI</name>